<dbReference type="Gene3D" id="2.60.200.20">
    <property type="match status" value="1"/>
</dbReference>
<feature type="compositionally biased region" description="Low complexity" evidence="1">
    <location>
        <begin position="154"/>
        <end position="164"/>
    </location>
</feature>
<feature type="region of interest" description="Disordered" evidence="1">
    <location>
        <begin position="1"/>
        <end position="22"/>
    </location>
</feature>
<dbReference type="PROSITE" id="PS50006">
    <property type="entry name" value="FHA_DOMAIN"/>
    <property type="match status" value="1"/>
</dbReference>
<dbReference type="InterPro" id="IPR008984">
    <property type="entry name" value="SMAD_FHA_dom_sf"/>
</dbReference>
<dbReference type="OrthoDB" id="370565at2"/>
<evidence type="ECO:0000259" key="2">
    <source>
        <dbReference type="PROSITE" id="PS50006"/>
    </source>
</evidence>
<evidence type="ECO:0000313" key="3">
    <source>
        <dbReference type="EMBL" id="SDX01567.1"/>
    </source>
</evidence>
<keyword evidence="4" id="KW-1185">Reference proteome</keyword>
<evidence type="ECO:0000313" key="4">
    <source>
        <dbReference type="Proteomes" id="UP000183400"/>
    </source>
</evidence>
<feature type="domain" description="FHA" evidence="2">
    <location>
        <begin position="230"/>
        <end position="284"/>
    </location>
</feature>
<dbReference type="InterPro" id="IPR000253">
    <property type="entry name" value="FHA_dom"/>
</dbReference>
<dbReference type="RefSeq" id="WP_074736719.1">
    <property type="nucleotide sequence ID" value="NZ_FNNP01000002.1"/>
</dbReference>
<feature type="compositionally biased region" description="Acidic residues" evidence="1">
    <location>
        <begin position="60"/>
        <end position="97"/>
    </location>
</feature>
<organism evidence="3 4">
    <name type="scientific">Ruegeria halocynthiae</name>
    <dbReference type="NCBI Taxonomy" id="985054"/>
    <lineage>
        <taxon>Bacteria</taxon>
        <taxon>Pseudomonadati</taxon>
        <taxon>Pseudomonadota</taxon>
        <taxon>Alphaproteobacteria</taxon>
        <taxon>Rhodobacterales</taxon>
        <taxon>Roseobacteraceae</taxon>
        <taxon>Ruegeria</taxon>
    </lineage>
</organism>
<name>A0A1H2Y8V0_9RHOB</name>
<dbReference type="AlphaFoldDB" id="A0A1H2Y8V0"/>
<accession>A0A1H2Y8V0</accession>
<dbReference type="Pfam" id="PF00498">
    <property type="entry name" value="FHA"/>
    <property type="match status" value="1"/>
</dbReference>
<dbReference type="STRING" id="985054.SAMN05444358_102198"/>
<dbReference type="Proteomes" id="UP000183400">
    <property type="component" value="Unassembled WGS sequence"/>
</dbReference>
<dbReference type="CDD" id="cd00060">
    <property type="entry name" value="FHA"/>
    <property type="match status" value="1"/>
</dbReference>
<protein>
    <submittedName>
        <fullName evidence="3">FHA domain-containing protein</fullName>
    </submittedName>
</protein>
<proteinExistence type="predicted"/>
<evidence type="ECO:0000256" key="1">
    <source>
        <dbReference type="SAM" id="MobiDB-lite"/>
    </source>
</evidence>
<gene>
    <name evidence="3" type="ORF">SAMN05444358_102198</name>
</gene>
<dbReference type="EMBL" id="FNNP01000002">
    <property type="protein sequence ID" value="SDX01567.1"/>
    <property type="molecule type" value="Genomic_DNA"/>
</dbReference>
<sequence length="319" mass="34545">MFKYKSPLSRLLEGAGKPKEEDAAEIEAVEEAVETEKPEPIADFNALRAALAGGNVNSDSYEETDELIPEEPMPEFDEDQTVEEEVAEAPEVEGDDEQIVTLHLNTEDVAEEEQPLAEVAELAGSESEDVAEAPDQPEFAAEPASEPVPMPVDEAPQSAEAPAPAEDRRSRVKTTFLGFERADTHVQELIETAEPVAKTDSTQETFPVGWLVITAGPGRGACVTLTEGLMQIGRNDDQAIQLDFGDTGISRSNHAVIAYDPEDRKCYLGHGGKANLVRLNGKPVLSTIALSSGDLVRISETSVRFTAFCDDGFDWRDAD</sequence>
<feature type="region of interest" description="Disordered" evidence="1">
    <location>
        <begin position="55"/>
        <end position="97"/>
    </location>
</feature>
<reference evidence="4" key="1">
    <citation type="submission" date="2016-10" db="EMBL/GenBank/DDBJ databases">
        <authorList>
            <person name="Varghese N."/>
            <person name="Submissions S."/>
        </authorList>
    </citation>
    <scope>NUCLEOTIDE SEQUENCE [LARGE SCALE GENOMIC DNA]</scope>
    <source>
        <strain evidence="4">DSM 27839</strain>
    </source>
</reference>
<feature type="region of interest" description="Disordered" evidence="1">
    <location>
        <begin position="121"/>
        <end position="170"/>
    </location>
</feature>
<dbReference type="SUPFAM" id="SSF49879">
    <property type="entry name" value="SMAD/FHA domain"/>
    <property type="match status" value="1"/>
</dbReference>